<dbReference type="OrthoDB" id="116921at2"/>
<dbReference type="InterPro" id="IPR013096">
    <property type="entry name" value="Cupin_2"/>
</dbReference>
<dbReference type="PANTHER" id="PTHR35848">
    <property type="entry name" value="OXALATE-BINDING PROTEIN"/>
    <property type="match status" value="1"/>
</dbReference>
<evidence type="ECO:0000256" key="1">
    <source>
        <dbReference type="ARBA" id="ARBA00022723"/>
    </source>
</evidence>
<organism evidence="3 4">
    <name type="scientific">Thalassotalea euphylliae</name>
    <dbReference type="NCBI Taxonomy" id="1655234"/>
    <lineage>
        <taxon>Bacteria</taxon>
        <taxon>Pseudomonadati</taxon>
        <taxon>Pseudomonadota</taxon>
        <taxon>Gammaproteobacteria</taxon>
        <taxon>Alteromonadales</taxon>
        <taxon>Colwelliaceae</taxon>
        <taxon>Thalassotalea</taxon>
    </lineage>
</organism>
<comment type="caution">
    <text evidence="3">The sequence shown here is derived from an EMBL/GenBank/DDBJ whole genome shotgun (WGS) entry which is preliminary data.</text>
</comment>
<proteinExistence type="predicted"/>
<keyword evidence="1" id="KW-0479">Metal-binding</keyword>
<dbReference type="AlphaFoldDB" id="A0A3E0TX52"/>
<dbReference type="Proteomes" id="UP000256478">
    <property type="component" value="Unassembled WGS sequence"/>
</dbReference>
<dbReference type="InterPro" id="IPR014710">
    <property type="entry name" value="RmlC-like_jellyroll"/>
</dbReference>
<dbReference type="SUPFAM" id="SSF51182">
    <property type="entry name" value="RmlC-like cupins"/>
    <property type="match status" value="1"/>
</dbReference>
<evidence type="ECO:0000313" key="3">
    <source>
        <dbReference type="EMBL" id="REL28947.1"/>
    </source>
</evidence>
<evidence type="ECO:0000259" key="2">
    <source>
        <dbReference type="Pfam" id="PF07883"/>
    </source>
</evidence>
<dbReference type="Gene3D" id="2.60.120.10">
    <property type="entry name" value="Jelly Rolls"/>
    <property type="match status" value="1"/>
</dbReference>
<feature type="domain" description="Cupin type-2" evidence="2">
    <location>
        <begin position="44"/>
        <end position="111"/>
    </location>
</feature>
<dbReference type="InterPro" id="IPR011051">
    <property type="entry name" value="RmlC_Cupin_sf"/>
</dbReference>
<protein>
    <submittedName>
        <fullName evidence="3">Cupin domain-containing protein</fullName>
    </submittedName>
</protein>
<reference evidence="3 4" key="1">
    <citation type="submission" date="2018-08" db="EMBL/GenBank/DDBJ databases">
        <title>Thalassotalea euphylliae genome.</title>
        <authorList>
            <person name="Summers S."/>
            <person name="Rice S.A."/>
            <person name="Freckelton M.L."/>
            <person name="Nedved B.T."/>
            <person name="Hadfield M.G."/>
        </authorList>
    </citation>
    <scope>NUCLEOTIDE SEQUENCE [LARGE SCALE GENOMIC DNA]</scope>
    <source>
        <strain evidence="3 4">H1</strain>
    </source>
</reference>
<dbReference type="EMBL" id="QUOU01000001">
    <property type="protein sequence ID" value="REL28947.1"/>
    <property type="molecule type" value="Genomic_DNA"/>
</dbReference>
<dbReference type="RefSeq" id="WP_116009970.1">
    <property type="nucleotide sequence ID" value="NZ_QUOU01000001.1"/>
</dbReference>
<evidence type="ECO:0000313" key="4">
    <source>
        <dbReference type="Proteomes" id="UP000256478"/>
    </source>
</evidence>
<accession>A0A3E0TX52</accession>
<name>A0A3E0TX52_9GAMM</name>
<sequence>MIRNFLETKKQIQHSAHEGIGSVELYEIWGKSDFVSHCDFIDRQVIPPNSTVGYHKHGNNEEMYIILEGSGTMTIDNQEVKVKKGDMIKNKPFGEHGLVNDSDSDIDLLIIQFGLG</sequence>
<dbReference type="GO" id="GO:0046872">
    <property type="term" value="F:metal ion binding"/>
    <property type="evidence" value="ECO:0007669"/>
    <property type="project" value="UniProtKB-KW"/>
</dbReference>
<dbReference type="Pfam" id="PF07883">
    <property type="entry name" value="Cupin_2"/>
    <property type="match status" value="1"/>
</dbReference>
<dbReference type="InterPro" id="IPR051610">
    <property type="entry name" value="GPI/OXD"/>
</dbReference>
<gene>
    <name evidence="3" type="ORF">DXX93_13745</name>
</gene>